<dbReference type="KEGG" id="mtm:MYCTH_2123395"/>
<dbReference type="Proteomes" id="UP000007322">
    <property type="component" value="Chromosome 1"/>
</dbReference>
<evidence type="ECO:0000313" key="2">
    <source>
        <dbReference type="Proteomes" id="UP000007322"/>
    </source>
</evidence>
<dbReference type="VEuPathDB" id="FungiDB:MYCTH_2123395"/>
<evidence type="ECO:0000313" key="1">
    <source>
        <dbReference type="EMBL" id="AEO54497.1"/>
    </source>
</evidence>
<protein>
    <submittedName>
        <fullName evidence="1">Uncharacterized protein</fullName>
    </submittedName>
</protein>
<reference evidence="1 2" key="1">
    <citation type="journal article" date="2011" name="Nat. Biotechnol.">
        <title>Comparative genomic analysis of the thermophilic biomass-degrading fungi Myceliophthora thermophila and Thielavia terrestris.</title>
        <authorList>
            <person name="Berka R.M."/>
            <person name="Grigoriev I.V."/>
            <person name="Otillar R."/>
            <person name="Salamov A."/>
            <person name="Grimwood J."/>
            <person name="Reid I."/>
            <person name="Ishmael N."/>
            <person name="John T."/>
            <person name="Darmond C."/>
            <person name="Moisan M.-C."/>
            <person name="Henrissat B."/>
            <person name="Coutinho P.M."/>
            <person name="Lombard V."/>
            <person name="Natvig D.O."/>
            <person name="Lindquist E."/>
            <person name="Schmutz J."/>
            <person name="Lucas S."/>
            <person name="Harris P."/>
            <person name="Powlowski J."/>
            <person name="Bellemare A."/>
            <person name="Taylor D."/>
            <person name="Butler G."/>
            <person name="de Vries R.P."/>
            <person name="Allijn I.E."/>
            <person name="van den Brink J."/>
            <person name="Ushinsky S."/>
            <person name="Storms R."/>
            <person name="Powell A.J."/>
            <person name="Paulsen I.T."/>
            <person name="Elbourne L.D.H."/>
            <person name="Baker S.E."/>
            <person name="Magnuson J."/>
            <person name="LaBoissiere S."/>
            <person name="Clutterbuck A.J."/>
            <person name="Martinez D."/>
            <person name="Wogulis M."/>
            <person name="de Leon A.L."/>
            <person name="Rey M.W."/>
            <person name="Tsang A."/>
        </authorList>
    </citation>
    <scope>NUCLEOTIDE SEQUENCE [LARGE SCALE GENOMIC DNA]</scope>
    <source>
        <strain evidence="2">ATCC 42464 / BCRC 31852 / DSM 1799</strain>
    </source>
</reference>
<organism evidence="1 2">
    <name type="scientific">Thermothelomyces thermophilus (strain ATCC 42464 / BCRC 31852 / DSM 1799)</name>
    <name type="common">Sporotrichum thermophile</name>
    <dbReference type="NCBI Taxonomy" id="573729"/>
    <lineage>
        <taxon>Eukaryota</taxon>
        <taxon>Fungi</taxon>
        <taxon>Dikarya</taxon>
        <taxon>Ascomycota</taxon>
        <taxon>Pezizomycotina</taxon>
        <taxon>Sordariomycetes</taxon>
        <taxon>Sordariomycetidae</taxon>
        <taxon>Sordariales</taxon>
        <taxon>Chaetomiaceae</taxon>
        <taxon>Thermothelomyces</taxon>
    </lineage>
</organism>
<dbReference type="AlphaFoldDB" id="G2Q4K8"/>
<dbReference type="HOGENOM" id="CLU_2943434_0_0_1"/>
<dbReference type="GeneID" id="11508563"/>
<name>G2Q4K8_THET4</name>
<dbReference type="EMBL" id="CP003002">
    <property type="protein sequence ID" value="AEO54497.1"/>
    <property type="molecule type" value="Genomic_DNA"/>
</dbReference>
<dbReference type="InParanoid" id="G2Q4K8"/>
<dbReference type="RefSeq" id="XP_003659742.1">
    <property type="nucleotide sequence ID" value="XM_003659694.1"/>
</dbReference>
<keyword evidence="2" id="KW-1185">Reference proteome</keyword>
<sequence length="60" mass="6720">MAQPAASSARALIQSVLQHQYLQTHQFQDPPPPYGKEGRSPDMVFLERTGTFPATQLHIE</sequence>
<gene>
    <name evidence="1" type="ORF">MYCTH_2123395</name>
</gene>
<proteinExistence type="predicted"/>
<accession>G2Q4K8</accession>